<dbReference type="AlphaFoldDB" id="K0RJ15"/>
<evidence type="ECO:0000313" key="2">
    <source>
        <dbReference type="EMBL" id="EJK48931.1"/>
    </source>
</evidence>
<proteinExistence type="predicted"/>
<organism evidence="2 3">
    <name type="scientific">Thalassiosira oceanica</name>
    <name type="common">Marine diatom</name>
    <dbReference type="NCBI Taxonomy" id="159749"/>
    <lineage>
        <taxon>Eukaryota</taxon>
        <taxon>Sar</taxon>
        <taxon>Stramenopiles</taxon>
        <taxon>Ochrophyta</taxon>
        <taxon>Bacillariophyta</taxon>
        <taxon>Coscinodiscophyceae</taxon>
        <taxon>Thalassiosirophycidae</taxon>
        <taxon>Thalassiosirales</taxon>
        <taxon>Thalassiosiraceae</taxon>
        <taxon>Thalassiosira</taxon>
    </lineage>
</organism>
<dbReference type="EMBL" id="AGNL01045281">
    <property type="protein sequence ID" value="EJK48931.1"/>
    <property type="molecule type" value="Genomic_DNA"/>
</dbReference>
<evidence type="ECO:0000256" key="1">
    <source>
        <dbReference type="SAM" id="MobiDB-lite"/>
    </source>
</evidence>
<name>K0RJ15_THAOC</name>
<sequence>DEKPPFPDELALDVVEVEYDVGGGGSYHYGSYVNGTIVLDDGGGEVMLPLSPSQAEGPFYPLDDFFASDNDLTSRGAAMEDGGEETEASSNPTSSPVLYTEEAEETPVEMPENDSLPPTASSSTAQVTKEPTEPPATSPTPDARGPTDTRTTASPVANPLSDAPSQQSNSEQDKIDLQGVTSESCLRNTRSATLLAIAIGVLFQLVCWC</sequence>
<feature type="compositionally biased region" description="Polar residues" evidence="1">
    <location>
        <begin position="116"/>
        <end position="127"/>
    </location>
</feature>
<evidence type="ECO:0000313" key="3">
    <source>
        <dbReference type="Proteomes" id="UP000266841"/>
    </source>
</evidence>
<feature type="region of interest" description="Disordered" evidence="1">
    <location>
        <begin position="61"/>
        <end position="175"/>
    </location>
</feature>
<comment type="caution">
    <text evidence="2">The sequence shown here is derived from an EMBL/GenBank/DDBJ whole genome shotgun (WGS) entry which is preliminary data.</text>
</comment>
<feature type="non-terminal residue" evidence="2">
    <location>
        <position position="1"/>
    </location>
</feature>
<accession>K0RJ15</accession>
<feature type="compositionally biased region" description="Polar residues" evidence="1">
    <location>
        <begin position="88"/>
        <end position="97"/>
    </location>
</feature>
<keyword evidence="3" id="KW-1185">Reference proteome</keyword>
<dbReference type="Proteomes" id="UP000266841">
    <property type="component" value="Unassembled WGS sequence"/>
</dbReference>
<reference evidence="2 3" key="1">
    <citation type="journal article" date="2012" name="Genome Biol.">
        <title>Genome and low-iron response of an oceanic diatom adapted to chronic iron limitation.</title>
        <authorList>
            <person name="Lommer M."/>
            <person name="Specht M."/>
            <person name="Roy A.S."/>
            <person name="Kraemer L."/>
            <person name="Andreson R."/>
            <person name="Gutowska M.A."/>
            <person name="Wolf J."/>
            <person name="Bergner S.V."/>
            <person name="Schilhabel M.B."/>
            <person name="Klostermeier U.C."/>
            <person name="Beiko R.G."/>
            <person name="Rosenstiel P."/>
            <person name="Hippler M."/>
            <person name="Laroche J."/>
        </authorList>
    </citation>
    <scope>NUCLEOTIDE SEQUENCE [LARGE SCALE GENOMIC DNA]</scope>
    <source>
        <strain evidence="2 3">CCMP1005</strain>
    </source>
</reference>
<protein>
    <submittedName>
        <fullName evidence="2">Uncharacterized protein</fullName>
    </submittedName>
</protein>
<gene>
    <name evidence="2" type="ORF">THAOC_32233</name>
</gene>